<dbReference type="InterPro" id="IPR029044">
    <property type="entry name" value="Nucleotide-diphossugar_trans"/>
</dbReference>
<keyword evidence="4" id="KW-1133">Transmembrane helix</keyword>
<evidence type="ECO:0000256" key="3">
    <source>
        <dbReference type="ARBA" id="ARBA00022679"/>
    </source>
</evidence>
<keyword evidence="3" id="KW-0808">Transferase</keyword>
<evidence type="ECO:0000313" key="7">
    <source>
        <dbReference type="Proteomes" id="UP000024547"/>
    </source>
</evidence>
<dbReference type="CDD" id="cd02525">
    <property type="entry name" value="Succinoglycan_BP_ExoA"/>
    <property type="match status" value="1"/>
</dbReference>
<comment type="similarity">
    <text evidence="1">Belongs to the glycosyltransferase 2 family.</text>
</comment>
<dbReference type="Pfam" id="PF00535">
    <property type="entry name" value="Glycos_transf_2"/>
    <property type="match status" value="1"/>
</dbReference>
<dbReference type="PANTHER" id="PTHR43630:SF1">
    <property type="entry name" value="POLY-BETA-1,6-N-ACETYL-D-GLUCOSAMINE SYNTHASE"/>
    <property type="match status" value="1"/>
</dbReference>
<evidence type="ECO:0000313" key="6">
    <source>
        <dbReference type="EMBL" id="KCZ59220.1"/>
    </source>
</evidence>
<dbReference type="InterPro" id="IPR001173">
    <property type="entry name" value="Glyco_trans_2-like"/>
</dbReference>
<evidence type="ECO:0000256" key="4">
    <source>
        <dbReference type="SAM" id="Phobius"/>
    </source>
</evidence>
<gene>
    <name evidence="6" type="ORF">HY36_08050</name>
</gene>
<dbReference type="Proteomes" id="UP000024547">
    <property type="component" value="Unassembled WGS sequence"/>
</dbReference>
<organism evidence="6 7">
    <name type="scientific">Hyphomonas atlantica</name>
    <dbReference type="NCBI Taxonomy" id="1280948"/>
    <lineage>
        <taxon>Bacteria</taxon>
        <taxon>Pseudomonadati</taxon>
        <taxon>Pseudomonadota</taxon>
        <taxon>Alphaproteobacteria</taxon>
        <taxon>Hyphomonadales</taxon>
        <taxon>Hyphomonadaceae</taxon>
        <taxon>Hyphomonas</taxon>
    </lineage>
</organism>
<evidence type="ECO:0000256" key="2">
    <source>
        <dbReference type="ARBA" id="ARBA00022676"/>
    </source>
</evidence>
<evidence type="ECO:0000259" key="5">
    <source>
        <dbReference type="Pfam" id="PF00535"/>
    </source>
</evidence>
<feature type="domain" description="Glycosyltransferase 2-like" evidence="5">
    <location>
        <begin position="25"/>
        <end position="193"/>
    </location>
</feature>
<dbReference type="PANTHER" id="PTHR43630">
    <property type="entry name" value="POLY-BETA-1,6-N-ACETYL-D-GLUCOSAMINE SYNTHASE"/>
    <property type="match status" value="1"/>
</dbReference>
<keyword evidence="2" id="KW-0328">Glycosyltransferase</keyword>
<comment type="caution">
    <text evidence="6">The sequence shown here is derived from an EMBL/GenBank/DDBJ whole genome shotgun (WGS) entry which is preliminary data.</text>
</comment>
<keyword evidence="7" id="KW-1185">Reference proteome</keyword>
<protein>
    <recommendedName>
        <fullName evidence="5">Glycosyltransferase 2-like domain-containing protein</fullName>
    </recommendedName>
</protein>
<reference evidence="6 7" key="1">
    <citation type="journal article" date="2014" name="Antonie Van Leeuwenhoek">
        <title>Hyphomonas beringensis sp. nov. and Hyphomonas chukchiensis sp. nov., isolated from surface seawater of the Bering Sea and Chukchi Sea.</title>
        <authorList>
            <person name="Li C."/>
            <person name="Lai Q."/>
            <person name="Li G."/>
            <person name="Dong C."/>
            <person name="Wang J."/>
            <person name="Liao Y."/>
            <person name="Shao Z."/>
        </authorList>
    </citation>
    <scope>NUCLEOTIDE SEQUENCE [LARGE SCALE GENOMIC DNA]</scope>
    <source>
        <strain evidence="6 7">22II1-22F38</strain>
    </source>
</reference>
<dbReference type="PATRIC" id="fig|1280948.3.peg.2724"/>
<dbReference type="SUPFAM" id="SSF53448">
    <property type="entry name" value="Nucleotide-diphospho-sugar transferases"/>
    <property type="match status" value="1"/>
</dbReference>
<dbReference type="STRING" id="1280948.HY36_08050"/>
<dbReference type="Gene3D" id="3.90.550.10">
    <property type="entry name" value="Spore Coat Polysaccharide Biosynthesis Protein SpsA, Chain A"/>
    <property type="match status" value="1"/>
</dbReference>
<proteinExistence type="inferred from homology"/>
<name>A0A059DYX3_9PROT</name>
<evidence type="ECO:0000256" key="1">
    <source>
        <dbReference type="ARBA" id="ARBA00006739"/>
    </source>
</evidence>
<feature type="transmembrane region" description="Helical" evidence="4">
    <location>
        <begin position="315"/>
        <end position="333"/>
    </location>
</feature>
<dbReference type="AlphaFoldDB" id="A0A059DYX3"/>
<sequence length="355" mass="38647">MPSDVMERNTMPKSTYASQSNAMAVIPTLNEEAHIEACIRSLLVGDKALQEIPLVIADGGSHDRTVEIVEGLKGEFTNLIVLKNPKRLQAAAINLAVEAFGSDHTDYMVRCDAHSIYPPNFILDVVDSLKSTQAASVVVPMDAIGQSCFEKANAWVSNTILGSGGSAHKAGRKSGYVDHGHHAGFDLRVFKKVGGYDDTFSHNEDAEYDARVAQQGGRIFLNADIRIQYVPRSSATALARQYFNYGKGRARTIRKHQEVLKLRQALPIVALLANLMSLIAAPFIWWTLLLPIMYLLVLGAASLVIAISKRSICGLYAGVVSFAIHMSWAAGFLRETILPKRSGTASPLVSTQKPL</sequence>
<dbReference type="eggNOG" id="COG1215">
    <property type="taxonomic scope" value="Bacteria"/>
</dbReference>
<keyword evidence="4" id="KW-0472">Membrane</keyword>
<dbReference type="GO" id="GO:0016757">
    <property type="term" value="F:glycosyltransferase activity"/>
    <property type="evidence" value="ECO:0007669"/>
    <property type="project" value="UniProtKB-KW"/>
</dbReference>
<feature type="transmembrane region" description="Helical" evidence="4">
    <location>
        <begin position="292"/>
        <end position="308"/>
    </location>
</feature>
<keyword evidence="4" id="KW-0812">Transmembrane</keyword>
<dbReference type="EMBL" id="AWFH01000045">
    <property type="protein sequence ID" value="KCZ59220.1"/>
    <property type="molecule type" value="Genomic_DNA"/>
</dbReference>
<accession>A0A059DYX3</accession>